<feature type="region of interest" description="Disordered" evidence="1">
    <location>
        <begin position="396"/>
        <end position="423"/>
    </location>
</feature>
<keyword evidence="3" id="KW-1185">Reference proteome</keyword>
<evidence type="ECO:0000313" key="3">
    <source>
        <dbReference type="Proteomes" id="UP000503447"/>
    </source>
</evidence>
<proteinExistence type="predicted"/>
<gene>
    <name evidence="2" type="ORF">FTUN_0780</name>
</gene>
<accession>A0A6M5YIA8</accession>
<evidence type="ECO:0000313" key="2">
    <source>
        <dbReference type="EMBL" id="QJW93274.1"/>
    </source>
</evidence>
<organism evidence="2 3">
    <name type="scientific">Frigoriglobus tundricola</name>
    <dbReference type="NCBI Taxonomy" id="2774151"/>
    <lineage>
        <taxon>Bacteria</taxon>
        <taxon>Pseudomonadati</taxon>
        <taxon>Planctomycetota</taxon>
        <taxon>Planctomycetia</taxon>
        <taxon>Gemmatales</taxon>
        <taxon>Gemmataceae</taxon>
        <taxon>Frigoriglobus</taxon>
    </lineage>
</organism>
<protein>
    <submittedName>
        <fullName evidence="2">Uncharacterized protein</fullName>
    </submittedName>
</protein>
<dbReference type="KEGG" id="ftj:FTUN_0780"/>
<feature type="region of interest" description="Disordered" evidence="1">
    <location>
        <begin position="320"/>
        <end position="382"/>
    </location>
</feature>
<dbReference type="AlphaFoldDB" id="A0A6M5YIA8"/>
<reference evidence="3" key="1">
    <citation type="submission" date="2020-05" db="EMBL/GenBank/DDBJ databases">
        <title>Frigoriglobus tundricola gen. nov., sp. nov., a psychrotolerant cellulolytic planctomycete of the family Gemmataceae with two divergent copies of 16S rRNA gene.</title>
        <authorList>
            <person name="Kulichevskaya I.S."/>
            <person name="Ivanova A.A."/>
            <person name="Naumoff D.G."/>
            <person name="Beletsky A.V."/>
            <person name="Rijpstra W.I.C."/>
            <person name="Sinninghe Damste J.S."/>
            <person name="Mardanov A.V."/>
            <person name="Ravin N.V."/>
            <person name="Dedysh S.N."/>
        </authorList>
    </citation>
    <scope>NUCLEOTIDE SEQUENCE [LARGE SCALE GENOMIC DNA]</scope>
    <source>
        <strain evidence="3">PL17</strain>
    </source>
</reference>
<dbReference type="EMBL" id="CP053452">
    <property type="protein sequence ID" value="QJW93274.1"/>
    <property type="molecule type" value="Genomic_DNA"/>
</dbReference>
<feature type="compositionally biased region" description="Basic and acidic residues" evidence="1">
    <location>
        <begin position="336"/>
        <end position="363"/>
    </location>
</feature>
<dbReference type="Proteomes" id="UP000503447">
    <property type="component" value="Chromosome"/>
</dbReference>
<evidence type="ECO:0000256" key="1">
    <source>
        <dbReference type="SAM" id="MobiDB-lite"/>
    </source>
</evidence>
<name>A0A6M5YIA8_9BACT</name>
<sequence>MAAGGERFQCDPPLVRVRRAPGGVVRHAVDEQRDHPAGQTERAQVVGHFRTRPQGQVAEQHLEGEDAERVHVVARVGRVAVALLRARVPETARGAEQRRHAPAVRLEPARLAVRQVSHRGAADAEVGHAKYAVLVAEHVRGLQVAVNDRGGEPVTVADGGGDHEQGLDRLGDALRLRPRLPLADGVGEGAALDVLVHEPRRLAAQVALQKGNDVRVVAGVLHHADEHLLLVRDEPVPGVRVGAELHRPVLGLPLVPREPHRAKPADAELALEQPARQPRHLVAGLDVETNRIGGLNRQLGAEARAIGVALFARHGRVVGHARGGGRDHTVTGPELFRNEPEPALGARDRFTAGHAQGRSERNPARGAGTFVRHGHSGTPASLRSLRTRLCVTSSDFASSDGMKGSYHRKPDLGIRKCSSGEGN</sequence>